<dbReference type="FunFam" id="2.30.30.550:FF:000001">
    <property type="entry name" value="major vault protein-like"/>
    <property type="match status" value="3"/>
</dbReference>
<keyword evidence="7 9" id="KW-0687">Ribonucleoprotein</keyword>
<dbReference type="InterPro" id="IPR036013">
    <property type="entry name" value="Band_7/SPFH_dom_sf"/>
</dbReference>
<keyword evidence="6" id="KW-0539">Nucleus</keyword>
<dbReference type="InterPro" id="IPR043023">
    <property type="entry name" value="MVP_rep_sf"/>
</dbReference>
<evidence type="ECO:0000256" key="9">
    <source>
        <dbReference type="PROSITE-ProRule" id="PRU00571"/>
    </source>
</evidence>
<dbReference type="FunFam" id="2.30.30.570:FF:000001">
    <property type="entry name" value="major vault protein-like"/>
    <property type="match status" value="1"/>
</dbReference>
<keyword evidence="4" id="KW-0677">Repeat</keyword>
<evidence type="ECO:0000259" key="15">
    <source>
        <dbReference type="Pfam" id="PF17795"/>
    </source>
</evidence>
<evidence type="ECO:0000259" key="16">
    <source>
        <dbReference type="Pfam" id="PF17796"/>
    </source>
</evidence>
<feature type="coiled-coil region" evidence="10">
    <location>
        <begin position="697"/>
        <end position="737"/>
    </location>
</feature>
<keyword evidence="10" id="KW-0175">Coiled coil</keyword>
<dbReference type="Pfam" id="PF17794">
    <property type="entry name" value="Vault_2"/>
    <property type="match status" value="2"/>
</dbReference>
<feature type="domain" description="Major vault protein repeat" evidence="12">
    <location>
        <begin position="200"/>
        <end position="243"/>
    </location>
</feature>
<dbReference type="Gene3D" id="2.30.30.620">
    <property type="match status" value="1"/>
</dbReference>
<dbReference type="GO" id="GO:0005634">
    <property type="term" value="C:nucleus"/>
    <property type="evidence" value="ECO:0007669"/>
    <property type="project" value="UniProtKB-SubCell"/>
</dbReference>
<dbReference type="Pfam" id="PF17795">
    <property type="entry name" value="Vault_3"/>
    <property type="match status" value="1"/>
</dbReference>
<evidence type="ECO:0000256" key="11">
    <source>
        <dbReference type="SAM" id="MobiDB-lite"/>
    </source>
</evidence>
<dbReference type="GO" id="GO:1990904">
    <property type="term" value="C:ribonucleoprotein complex"/>
    <property type="evidence" value="ECO:0007669"/>
    <property type="project" value="UniProtKB-UniRule"/>
</dbReference>
<organism evidence="17">
    <name type="scientific">Arcella intermedia</name>
    <dbReference type="NCBI Taxonomy" id="1963864"/>
    <lineage>
        <taxon>Eukaryota</taxon>
        <taxon>Amoebozoa</taxon>
        <taxon>Tubulinea</taxon>
        <taxon>Elardia</taxon>
        <taxon>Arcellinida</taxon>
        <taxon>Sphaerothecina</taxon>
        <taxon>Arcellidae</taxon>
        <taxon>Arcella</taxon>
    </lineage>
</organism>
<dbReference type="InterPro" id="IPR039059">
    <property type="entry name" value="MVP"/>
</dbReference>
<feature type="repeat" description="MVP" evidence="9">
    <location>
        <begin position="99"/>
        <end position="150"/>
    </location>
</feature>
<proteinExistence type="predicted"/>
<dbReference type="GO" id="GO:0005737">
    <property type="term" value="C:cytoplasm"/>
    <property type="evidence" value="ECO:0007669"/>
    <property type="project" value="UniProtKB-SubCell"/>
</dbReference>
<dbReference type="Pfam" id="PF11978">
    <property type="entry name" value="MVP_shoulder"/>
    <property type="match status" value="1"/>
</dbReference>
<keyword evidence="5" id="KW-0007">Acetylation</keyword>
<dbReference type="CDD" id="cd08825">
    <property type="entry name" value="MVP_shoulder"/>
    <property type="match status" value="1"/>
</dbReference>
<dbReference type="Gene3D" id="2.30.30.550">
    <property type="entry name" value="Major Vault Protein repeat"/>
    <property type="match status" value="4"/>
</dbReference>
<dbReference type="FunFam" id="2.30.30.560:FF:000001">
    <property type="entry name" value="major vault protein-like"/>
    <property type="match status" value="1"/>
</dbReference>
<evidence type="ECO:0000256" key="2">
    <source>
        <dbReference type="ARBA" id="ARBA00004496"/>
    </source>
</evidence>
<dbReference type="Gene3D" id="6.10.250.720">
    <property type="match status" value="1"/>
</dbReference>
<dbReference type="InterPro" id="IPR040989">
    <property type="entry name" value="Vault_3"/>
</dbReference>
<feature type="region of interest" description="Disordered" evidence="11">
    <location>
        <begin position="619"/>
        <end position="651"/>
    </location>
</feature>
<feature type="repeat" description="MVP" evidence="9">
    <location>
        <begin position="151"/>
        <end position="203"/>
    </location>
</feature>
<feature type="domain" description="Major vault protein repeat" evidence="12">
    <location>
        <begin position="147"/>
        <end position="187"/>
    </location>
</feature>
<evidence type="ECO:0000256" key="1">
    <source>
        <dbReference type="ARBA" id="ARBA00004123"/>
    </source>
</evidence>
<accession>A0A6B2KXT4</accession>
<feature type="repeat" description="MVP" evidence="9">
    <location>
        <begin position="38"/>
        <end position="98"/>
    </location>
</feature>
<evidence type="ECO:0008006" key="18">
    <source>
        <dbReference type="Google" id="ProtNLM"/>
    </source>
</evidence>
<dbReference type="FunFam" id="3.30.479.30:FF:000010">
    <property type="entry name" value="major vault protein-like"/>
    <property type="match status" value="1"/>
</dbReference>
<feature type="domain" description="Major vault protein repeat" evidence="12">
    <location>
        <begin position="305"/>
        <end position="345"/>
    </location>
</feature>
<evidence type="ECO:0000256" key="5">
    <source>
        <dbReference type="ARBA" id="ARBA00022990"/>
    </source>
</evidence>
<dbReference type="Gene3D" id="6.20.380.10">
    <property type="match status" value="1"/>
</dbReference>
<evidence type="ECO:0000313" key="17">
    <source>
        <dbReference type="EMBL" id="NDV29573.1"/>
    </source>
</evidence>
<comment type="subunit">
    <text evidence="8">The vault ribonucleoprotein particle is a huge (400 A x 670 A) cage structure of 12.9 MDa. It consists of a dimer of half-vaults, with each half-vault comprising 39 identical major vault protein (MVP) chains. Dictyostelium is one of the few organisms in which the major component is actually two proteins (alpha and beta).</text>
</comment>
<dbReference type="InterPro" id="IPR043179">
    <property type="entry name" value="Vault_2_sf"/>
</dbReference>
<evidence type="ECO:0000256" key="6">
    <source>
        <dbReference type="ARBA" id="ARBA00023242"/>
    </source>
</evidence>
<feature type="domain" description="Major vault protein repeat" evidence="12">
    <location>
        <begin position="95"/>
        <end position="134"/>
    </location>
</feature>
<dbReference type="PROSITE" id="PS51224">
    <property type="entry name" value="MVP"/>
    <property type="match status" value="6"/>
</dbReference>
<dbReference type="InterPro" id="IPR002499">
    <property type="entry name" value="Vault_N"/>
</dbReference>
<dbReference type="PANTHER" id="PTHR14165">
    <property type="entry name" value="MAJOR VAULT PROTEIN"/>
    <property type="match status" value="1"/>
</dbReference>
<evidence type="ECO:0000259" key="12">
    <source>
        <dbReference type="Pfam" id="PF01505"/>
    </source>
</evidence>
<protein>
    <recommendedName>
        <fullName evidence="18">Major vault protein</fullName>
    </recommendedName>
</protein>
<feature type="repeat" description="MVP" evidence="9">
    <location>
        <begin position="309"/>
        <end position="360"/>
    </location>
</feature>
<evidence type="ECO:0000259" key="13">
    <source>
        <dbReference type="Pfam" id="PF11978"/>
    </source>
</evidence>
<evidence type="ECO:0000256" key="3">
    <source>
        <dbReference type="ARBA" id="ARBA00022490"/>
    </source>
</evidence>
<feature type="repeat" description="MVP" evidence="9">
    <location>
        <begin position="260"/>
        <end position="308"/>
    </location>
</feature>
<dbReference type="AlphaFoldDB" id="A0A6B2KXT4"/>
<dbReference type="InterPro" id="IPR041139">
    <property type="entry name" value="MVP_rep_dom"/>
</dbReference>
<feature type="domain" description="Major vault protein repeat" evidence="14">
    <location>
        <begin position="32"/>
        <end position="91"/>
    </location>
</feature>
<evidence type="ECO:0000256" key="10">
    <source>
        <dbReference type="SAM" id="Coils"/>
    </source>
</evidence>
<comment type="subcellular location">
    <subcellularLocation>
        <location evidence="2 9">Cytoplasm</location>
    </subcellularLocation>
    <subcellularLocation>
        <location evidence="1">Nucleus</location>
    </subcellularLocation>
</comment>
<evidence type="ECO:0000256" key="4">
    <source>
        <dbReference type="ARBA" id="ARBA00022737"/>
    </source>
</evidence>
<dbReference type="Gene3D" id="2.30.30.560">
    <property type="match status" value="2"/>
</dbReference>
<name>A0A6B2KXT4_9EUKA</name>
<dbReference type="FunFam" id="2.30.30.560:FF:000002">
    <property type="entry name" value="Major vault protein-alpha"/>
    <property type="match status" value="1"/>
</dbReference>
<feature type="compositionally biased region" description="Basic and acidic residues" evidence="11">
    <location>
        <begin position="621"/>
        <end position="651"/>
    </location>
</feature>
<feature type="domain" description="Major vault protein repeat" evidence="14">
    <location>
        <begin position="256"/>
        <end position="301"/>
    </location>
</feature>
<dbReference type="Gene3D" id="3.30.479.30">
    <property type="entry name" value="Band 7 domain"/>
    <property type="match status" value="1"/>
</dbReference>
<feature type="domain" description="Major vault protein repeat" evidence="16">
    <location>
        <begin position="357"/>
        <end position="409"/>
    </location>
</feature>
<dbReference type="EMBL" id="GIBP01000604">
    <property type="protein sequence ID" value="NDV29573.1"/>
    <property type="molecule type" value="Transcribed_RNA"/>
</dbReference>
<dbReference type="InterPro" id="IPR041134">
    <property type="entry name" value="Vault_2"/>
</dbReference>
<feature type="domain" description="Major vault protein shoulder" evidence="13">
    <location>
        <begin position="483"/>
        <end position="599"/>
    </location>
</feature>
<evidence type="ECO:0000256" key="8">
    <source>
        <dbReference type="ARBA" id="ARBA00063289"/>
    </source>
</evidence>
<keyword evidence="3 9" id="KW-0963">Cytoplasm</keyword>
<dbReference type="InterPro" id="IPR021870">
    <property type="entry name" value="MVP_shoulder"/>
</dbReference>
<feature type="repeat" description="MVP" evidence="9">
    <location>
        <begin position="204"/>
        <end position="258"/>
    </location>
</feature>
<evidence type="ECO:0000256" key="7">
    <source>
        <dbReference type="ARBA" id="ARBA00023274"/>
    </source>
</evidence>
<dbReference type="PANTHER" id="PTHR14165:SF3">
    <property type="entry name" value="MAJOR VAULT PROTEIN"/>
    <property type="match status" value="1"/>
</dbReference>
<dbReference type="InterPro" id="IPR041136">
    <property type="entry name" value="Vault_4"/>
</dbReference>
<evidence type="ECO:0000259" key="14">
    <source>
        <dbReference type="Pfam" id="PF17794"/>
    </source>
</evidence>
<reference evidence="17" key="1">
    <citation type="journal article" date="2020" name="J. Eukaryot. Microbiol.">
        <title>De novo Sequencing, Assembly and Annotation of the Transcriptome for the Free-Living Testate Amoeba Arcella intermedia.</title>
        <authorList>
            <person name="Ribeiro G.M."/>
            <person name="Porfirio-Sousa A.L."/>
            <person name="Maurer-Alcala X.X."/>
            <person name="Katz L.A."/>
            <person name="Lahr D.J.G."/>
        </authorList>
    </citation>
    <scope>NUCLEOTIDE SEQUENCE</scope>
</reference>
<feature type="domain" description="Major vault protein repeat" evidence="15">
    <location>
        <begin position="421"/>
        <end position="482"/>
    </location>
</feature>
<dbReference type="Pfam" id="PF17796">
    <property type="entry name" value="Vault_4"/>
    <property type="match status" value="1"/>
</dbReference>
<dbReference type="Pfam" id="PF01505">
    <property type="entry name" value="Vault"/>
    <property type="match status" value="4"/>
</dbReference>
<sequence length="808" mass="89972">MDNNTNVTRVEVGPQTFTRQDHEKLVSGPDAMIMIPPRHYCIIQNPVQRDSKGKTVTDQAGQVKIRHGDEEIRFEQEPFALLPGEKLYGKVSPLQVVAPNSALKLRATRDVKYEGKNYVAGDEWLFKGPGTYVPQVEVQVVEVVQAKVVKPLQALRLRAKKQFTDAKGVVRKAGEEYLHKEIGAYIPHVDEEVTETVNAYVLTEKKALALRAKQTFVDVFGKQRKAGEEWLVTLKDAESHIPDISEIVVGEVPVTILSSREYCVILDPVDESGKPALGTRKLLKGEVSFFLKPGEKLQAGIQKVHVLESEEALLLRAREQFLDGKETRRPGDRWMIYGPTDYIPPVQVEIVETRKVLPLDENEGIYVRDIKTGRVRSVIGESYMLKSYEELWSKELTSVVEELITKEATVKGKVARDQTRVVVYKAPHNTCVQIYDYKDKKARIVWGPDLVMLGPDEQFTILSLSGDKPKRPHQIKALALQLGPDFMTDIVIVETADHARLSLKLSYNWHFEVDNSSKDADKIFSVPDFVGDACKAIASRVRGAVAGHTFDEFHKHSAKLIRTAIFGIDDKGKIKNRFAFTQNKLVITNIDIQSVEPVDSRTRDALQKSVQLAIEITTKSQEAEARHEAERREQEARGRLERQKIEDEAEAEKARTNLLRLQAESAAVESTGQATAEAKARADAAQIEAEAKVDQSKLSAEAEKIKAAAELAQLKARQEAEIKHQKALNELDINRARDLANIESAKFKRIVGAIGAETLREIAESGPEIQLQLLKGLGLKSFMISDGNSPINLFNTAGGLIGGATAGQ</sequence>
<dbReference type="Gene3D" id="2.30.30.570">
    <property type="match status" value="2"/>
</dbReference>